<protein>
    <submittedName>
        <fullName evidence="1">Carboxypeptidase-like regulatory domain-containing protein</fullName>
    </submittedName>
</protein>
<name>A0A9X2JDG1_9SPHI</name>
<evidence type="ECO:0000313" key="2">
    <source>
        <dbReference type="Proteomes" id="UP001155182"/>
    </source>
</evidence>
<comment type="caution">
    <text evidence="1">The sequence shown here is derived from an EMBL/GenBank/DDBJ whole genome shotgun (WGS) entry which is preliminary data.</text>
</comment>
<dbReference type="EMBL" id="JAMWYS010000053">
    <property type="protein sequence ID" value="MCO4294113.1"/>
    <property type="molecule type" value="Genomic_DNA"/>
</dbReference>
<keyword evidence="1" id="KW-0121">Carboxypeptidase</keyword>
<keyword evidence="1" id="KW-0645">Protease</keyword>
<proteinExistence type="predicted"/>
<gene>
    <name evidence="1" type="ORF">NF867_14715</name>
</gene>
<keyword evidence="2" id="KW-1185">Reference proteome</keyword>
<evidence type="ECO:0000313" key="1">
    <source>
        <dbReference type="EMBL" id="MCO4294113.1"/>
    </source>
</evidence>
<sequence>MKSLLCFLAVLLVYGCGKSEDSNGGVLNSNLSASVKLFDELGNPQTPPDGVVMTLNNVHPKRSGTSDRSGNCQILSVSPGKYDIFFSKSGYDTFRLYQFEYKQRQNTIDDIKLSQFSTTLVSNLKVTFNSSSQKYAIEGVIAPITADDRWIRLFLGDNNVSSLDYTYSPSVPVIVNNGAFKIEVSKSDVLLWDVVENGKFYVIAYGAPAVSTHFRSPSTKKEVYLALSSTGSNIAEGILE</sequence>
<dbReference type="Proteomes" id="UP001155182">
    <property type="component" value="Unassembled WGS sequence"/>
</dbReference>
<organism evidence="1 2">
    <name type="scientific">Solitalea agri</name>
    <dbReference type="NCBI Taxonomy" id="2953739"/>
    <lineage>
        <taxon>Bacteria</taxon>
        <taxon>Pseudomonadati</taxon>
        <taxon>Bacteroidota</taxon>
        <taxon>Sphingobacteriia</taxon>
        <taxon>Sphingobacteriales</taxon>
        <taxon>Sphingobacteriaceae</taxon>
        <taxon>Solitalea</taxon>
    </lineage>
</organism>
<dbReference type="PROSITE" id="PS51257">
    <property type="entry name" value="PROKAR_LIPOPROTEIN"/>
    <property type="match status" value="1"/>
</dbReference>
<reference evidence="1" key="1">
    <citation type="submission" date="2022-06" db="EMBL/GenBank/DDBJ databases">
        <title>Solitalea sp. MAHUQ-68 isolated from rhizospheric soil.</title>
        <authorList>
            <person name="Huq M.A."/>
        </authorList>
    </citation>
    <scope>NUCLEOTIDE SEQUENCE</scope>
    <source>
        <strain evidence="1">MAHUQ-68</strain>
    </source>
</reference>
<accession>A0A9X2JDG1</accession>
<dbReference type="RefSeq" id="WP_252589033.1">
    <property type="nucleotide sequence ID" value="NZ_JAMWYS010000053.1"/>
</dbReference>
<keyword evidence="1" id="KW-0378">Hydrolase</keyword>
<dbReference type="AlphaFoldDB" id="A0A9X2JDG1"/>
<dbReference type="GO" id="GO:0004180">
    <property type="term" value="F:carboxypeptidase activity"/>
    <property type="evidence" value="ECO:0007669"/>
    <property type="project" value="UniProtKB-KW"/>
</dbReference>